<gene>
    <name evidence="1" type="ORF">PAC_07640</name>
</gene>
<keyword evidence="2" id="KW-1185">Reference proteome</keyword>
<dbReference type="PANTHER" id="PTHR39697:SF1">
    <property type="entry name" value="RICIN B LECTIN DOMAIN-CONTAINING PROTEIN"/>
    <property type="match status" value="1"/>
</dbReference>
<accession>A0A1L7WY99</accession>
<proteinExistence type="predicted"/>
<evidence type="ECO:0000313" key="1">
    <source>
        <dbReference type="EMBL" id="CZR57751.1"/>
    </source>
</evidence>
<dbReference type="AlphaFoldDB" id="A0A1L7WY99"/>
<dbReference type="PANTHER" id="PTHR39697">
    <property type="entry name" value="RICIN B LECTIN DOMAIN-CONTAINING PROTEIN-RELATED"/>
    <property type="match status" value="1"/>
</dbReference>
<organism evidence="1 2">
    <name type="scientific">Phialocephala subalpina</name>
    <dbReference type="NCBI Taxonomy" id="576137"/>
    <lineage>
        <taxon>Eukaryota</taxon>
        <taxon>Fungi</taxon>
        <taxon>Dikarya</taxon>
        <taxon>Ascomycota</taxon>
        <taxon>Pezizomycotina</taxon>
        <taxon>Leotiomycetes</taxon>
        <taxon>Helotiales</taxon>
        <taxon>Mollisiaceae</taxon>
        <taxon>Phialocephala</taxon>
        <taxon>Phialocephala fortinii species complex</taxon>
    </lineage>
</organism>
<dbReference type="OrthoDB" id="5289641at2759"/>
<dbReference type="SUPFAM" id="SSF50405">
    <property type="entry name" value="Actin-crosslinking proteins"/>
    <property type="match status" value="1"/>
</dbReference>
<name>A0A1L7WY99_9HELO</name>
<dbReference type="EMBL" id="FJOG01000010">
    <property type="protein sequence ID" value="CZR57751.1"/>
    <property type="molecule type" value="Genomic_DNA"/>
</dbReference>
<sequence>MVLNQLDPFPMDDDSTVHGAMTPPETVATFLDEQDPLTPFKPTSSVPWPGSTFIIRSAESGQVLTLVDGQLILASPGGRGSIHWACVETKGWLGFRNTVSGRYLGHDNRGKLRCVADRHQAWENFCARLTPDGGYILQMTHFERLWKVGMQVERGKEMLAKVGEGRDDGIVWEFVKV</sequence>
<protein>
    <submittedName>
        <fullName evidence="1">Uncharacterized protein</fullName>
    </submittedName>
</protein>
<evidence type="ECO:0000313" key="2">
    <source>
        <dbReference type="Proteomes" id="UP000184330"/>
    </source>
</evidence>
<reference evidence="1 2" key="1">
    <citation type="submission" date="2016-03" db="EMBL/GenBank/DDBJ databases">
        <authorList>
            <person name="Ploux O."/>
        </authorList>
    </citation>
    <scope>NUCLEOTIDE SEQUENCE [LARGE SCALE GENOMIC DNA]</scope>
    <source>
        <strain evidence="1 2">UAMH 11012</strain>
    </source>
</reference>
<dbReference type="InterPro" id="IPR008999">
    <property type="entry name" value="Actin-crosslinking"/>
</dbReference>
<dbReference type="Proteomes" id="UP000184330">
    <property type="component" value="Unassembled WGS sequence"/>
</dbReference>